<evidence type="ECO:0000256" key="1">
    <source>
        <dbReference type="ARBA" id="ARBA00003686"/>
    </source>
</evidence>
<dbReference type="GO" id="GO:0015935">
    <property type="term" value="C:small ribosomal subunit"/>
    <property type="evidence" value="ECO:0007669"/>
    <property type="project" value="TreeGrafter"/>
</dbReference>
<protein>
    <recommendedName>
        <fullName evidence="5 7">Small ribosomal subunit protein uS14</fullName>
    </recommendedName>
</protein>
<dbReference type="GO" id="GO:0019843">
    <property type="term" value="F:rRNA binding"/>
    <property type="evidence" value="ECO:0007669"/>
    <property type="project" value="UniProtKB-UniRule"/>
</dbReference>
<comment type="similarity">
    <text evidence="2 7">Belongs to the universal ribosomal protein uS14 family.</text>
</comment>
<sequence length="102" mass="12170">MMAKKSSVEKQKRRERIVKLKWDKRQELKNKVYNMNLSEEEREEARTALNKMPRDSSPIRLRNRCQLTGRSRGYLRKFKLSRLTFREMALAGLLPGVTKSSW</sequence>
<name>A0A0C1E8B6_9BACT</name>
<dbReference type="InterPro" id="IPR001209">
    <property type="entry name" value="Ribosomal_uS14"/>
</dbReference>
<evidence type="ECO:0000256" key="3">
    <source>
        <dbReference type="ARBA" id="ARBA00022980"/>
    </source>
</evidence>
<dbReference type="NCBIfam" id="NF006477">
    <property type="entry name" value="PRK08881.1"/>
    <property type="match status" value="1"/>
</dbReference>
<keyword evidence="3 7" id="KW-0689">Ribosomal protein</keyword>
<dbReference type="Gene3D" id="1.10.287.1480">
    <property type="match status" value="1"/>
</dbReference>
<dbReference type="Proteomes" id="UP000031307">
    <property type="component" value="Unassembled WGS sequence"/>
</dbReference>
<dbReference type="AlphaFoldDB" id="A0A0C1E8B6"/>
<dbReference type="InterPro" id="IPR018271">
    <property type="entry name" value="Ribosomal_uS14_CS"/>
</dbReference>
<reference evidence="8 9" key="1">
    <citation type="journal article" date="2014" name="Mol. Biol. Evol.">
        <title>Massive expansion of Ubiquitination-related gene families within the Chlamydiae.</title>
        <authorList>
            <person name="Domman D."/>
            <person name="Collingro A."/>
            <person name="Lagkouvardos I."/>
            <person name="Gehre L."/>
            <person name="Weinmaier T."/>
            <person name="Rattei T."/>
            <person name="Subtil A."/>
            <person name="Horn M."/>
        </authorList>
    </citation>
    <scope>NUCLEOTIDE SEQUENCE [LARGE SCALE GENOMIC DNA]</scope>
    <source>
        <strain evidence="8 9">OEW1</strain>
    </source>
</reference>
<evidence type="ECO:0000256" key="2">
    <source>
        <dbReference type="ARBA" id="ARBA00009083"/>
    </source>
</evidence>
<dbReference type="Pfam" id="PF00253">
    <property type="entry name" value="Ribosomal_S14"/>
    <property type="match status" value="1"/>
</dbReference>
<gene>
    <name evidence="7 8" type="primary">rpsN</name>
    <name evidence="8" type="ORF">DB43_GG00260</name>
</gene>
<evidence type="ECO:0000256" key="5">
    <source>
        <dbReference type="ARBA" id="ARBA00035167"/>
    </source>
</evidence>
<dbReference type="PANTHER" id="PTHR19836">
    <property type="entry name" value="30S RIBOSOMAL PROTEIN S14"/>
    <property type="match status" value="1"/>
</dbReference>
<comment type="caution">
    <text evidence="8">The sequence shown here is derived from an EMBL/GenBank/DDBJ whole genome shotgun (WGS) entry which is preliminary data.</text>
</comment>
<dbReference type="GO" id="GO:0003735">
    <property type="term" value="F:structural constituent of ribosome"/>
    <property type="evidence" value="ECO:0007669"/>
    <property type="project" value="InterPro"/>
</dbReference>
<comment type="function">
    <text evidence="1 7">Binds 16S rRNA, required for the assembly of 30S particles and may also be responsible for determining the conformation of the 16S rRNA at the A site.</text>
</comment>
<dbReference type="SUPFAM" id="SSF57716">
    <property type="entry name" value="Glucocorticoid receptor-like (DNA-binding domain)"/>
    <property type="match status" value="1"/>
</dbReference>
<dbReference type="PANTHER" id="PTHR19836:SF19">
    <property type="entry name" value="SMALL RIBOSOMAL SUBUNIT PROTEIN US14M"/>
    <property type="match status" value="1"/>
</dbReference>
<dbReference type="GO" id="GO:0006412">
    <property type="term" value="P:translation"/>
    <property type="evidence" value="ECO:0007669"/>
    <property type="project" value="UniProtKB-UniRule"/>
</dbReference>
<evidence type="ECO:0000256" key="4">
    <source>
        <dbReference type="ARBA" id="ARBA00023274"/>
    </source>
</evidence>
<evidence type="ECO:0000256" key="6">
    <source>
        <dbReference type="ARBA" id="ARBA00047110"/>
    </source>
</evidence>
<dbReference type="HAMAP" id="MF_00537">
    <property type="entry name" value="Ribosomal_uS14_1"/>
    <property type="match status" value="1"/>
</dbReference>
<organism evidence="8 9">
    <name type="scientific">Parachlamydia acanthamoebae</name>
    <dbReference type="NCBI Taxonomy" id="83552"/>
    <lineage>
        <taxon>Bacteria</taxon>
        <taxon>Pseudomonadati</taxon>
        <taxon>Chlamydiota</taxon>
        <taxon>Chlamydiia</taxon>
        <taxon>Parachlamydiales</taxon>
        <taxon>Parachlamydiaceae</taxon>
        <taxon>Parachlamydia</taxon>
    </lineage>
</organism>
<keyword evidence="4 7" id="KW-0687">Ribonucleoprotein</keyword>
<proteinExistence type="inferred from homology"/>
<dbReference type="PATRIC" id="fig|83552.4.peg.1412"/>
<evidence type="ECO:0000313" key="8">
    <source>
        <dbReference type="EMBL" id="KIA77447.1"/>
    </source>
</evidence>
<evidence type="ECO:0000256" key="7">
    <source>
        <dbReference type="HAMAP-Rule" id="MF_00537"/>
    </source>
</evidence>
<keyword evidence="7" id="KW-0699">rRNA-binding</keyword>
<dbReference type="FunFam" id="1.10.287.1480:FF:000001">
    <property type="entry name" value="30S ribosomal protein S14"/>
    <property type="match status" value="1"/>
</dbReference>
<comment type="subunit">
    <text evidence="6 7">Part of the 30S ribosomal subunit. Contacts proteins S3 and S10.</text>
</comment>
<dbReference type="InterPro" id="IPR023036">
    <property type="entry name" value="Ribosomal_uS14_bac/plastid"/>
</dbReference>
<accession>A0A0C1E8B6</accession>
<dbReference type="PROSITE" id="PS00527">
    <property type="entry name" value="RIBOSOMAL_S14"/>
    <property type="match status" value="1"/>
</dbReference>
<keyword evidence="7" id="KW-0694">RNA-binding</keyword>
<evidence type="ECO:0000313" key="9">
    <source>
        <dbReference type="Proteomes" id="UP000031307"/>
    </source>
</evidence>
<dbReference type="EMBL" id="JSAM01000076">
    <property type="protein sequence ID" value="KIA77447.1"/>
    <property type="molecule type" value="Genomic_DNA"/>
</dbReference>
<dbReference type="GO" id="GO:0005737">
    <property type="term" value="C:cytoplasm"/>
    <property type="evidence" value="ECO:0007669"/>
    <property type="project" value="UniProtKB-ARBA"/>
</dbReference>